<dbReference type="Pfam" id="PF00773">
    <property type="entry name" value="RNB"/>
    <property type="match status" value="1"/>
</dbReference>
<dbReference type="RefSeq" id="WP_008939869.1">
    <property type="nucleotide sequence ID" value="NZ_APAT01000021.1"/>
</dbReference>
<sequence length="661" mass="73547">MLNADALSQLRQLKSDIKDNKVVFPGTVKATNGRFGFVALDEGRDVFLPPEEMQKVLPGDRVNVTEHEVEKGKTQGEVEEVLETHLTTFVGRYLVRGKGHFVAPDTPGINRWIFIPPKERKGAQPDDYIYCQIHRHPFKDGKGQARVLRVIGKSGEPGIERSFTLASFDLADTWPESVLQQADTLSDESLASEFDGREDRTDQPYVTIDSPGTQDMDDALMATPNATGWTLSIAIADPTAVIPPGTPAEEEAFNRATAIYFPGEPLPMLPDAISTRLCSLMPDVKRLALVCDLQVNNDGSLGDYHFHQAVIQSRGKLSYDLVAHLIEGREDDEIKALPDVVANSLDQLHQAATALRKWRDEHALLSADRPEFRLRLDENKRIRVIEPSVQNEAHRLVEECMVAANRCAADFLRQQGQGLFIQHSGLREDRAENIRKLLEDHAPHLAEVDAGSAQGFKTLMKQTGELEAEVPVKSILARQLARAELGFEAAPHQGMGLAAYTTFTSPLRKFSDFYVHRLIKAALWDTPIKPLNAQQLDALQASQLRARQAANALEAWLKSDYAKSLSDDPMAGSISRTMPSGFFVRLDCNGLEGFVSCKDLEGKYSFDPITLRLIHNKNGRIFQLDQRVDVRFSGVDDERRQINFKLVNAEAIPADADKAND</sequence>
<keyword evidence="6" id="KW-0378">Hydrolase</keyword>
<dbReference type="AlphaFoldDB" id="M7CMC3"/>
<comment type="subcellular location">
    <subcellularLocation>
        <location evidence="2">Cytoplasm</location>
    </subcellularLocation>
</comment>
<dbReference type="InterPro" id="IPR003029">
    <property type="entry name" value="S1_domain"/>
</dbReference>
<dbReference type="Pfam" id="PF17876">
    <property type="entry name" value="CSD2"/>
    <property type="match status" value="1"/>
</dbReference>
<evidence type="ECO:0000256" key="2">
    <source>
        <dbReference type="ARBA" id="ARBA00004496"/>
    </source>
</evidence>
<dbReference type="eggNOG" id="COG0557">
    <property type="taxonomic scope" value="Bacteria"/>
</dbReference>
<dbReference type="SMART" id="SM00316">
    <property type="entry name" value="S1"/>
    <property type="match status" value="2"/>
</dbReference>
<keyword evidence="11" id="KW-1185">Reference proteome</keyword>
<dbReference type="PANTHER" id="PTHR23355:SF37">
    <property type="entry name" value="EXORIBONUCLEASE 2"/>
    <property type="match status" value="1"/>
</dbReference>
<dbReference type="PROSITE" id="PS50126">
    <property type="entry name" value="S1"/>
    <property type="match status" value="1"/>
</dbReference>
<dbReference type="OrthoDB" id="9764149at2"/>
<proteinExistence type="predicted"/>
<dbReference type="InterPro" id="IPR012340">
    <property type="entry name" value="NA-bd_OB-fold"/>
</dbReference>
<dbReference type="GO" id="GO:0005829">
    <property type="term" value="C:cytosol"/>
    <property type="evidence" value="ECO:0007669"/>
    <property type="project" value="UniProtKB-ARBA"/>
</dbReference>
<evidence type="ECO:0000259" key="9">
    <source>
        <dbReference type="PROSITE" id="PS50126"/>
    </source>
</evidence>
<gene>
    <name evidence="10" type="ORF">MSNKSG1_13707</name>
</gene>
<dbReference type="InterPro" id="IPR040476">
    <property type="entry name" value="CSD2"/>
</dbReference>
<dbReference type="InterPro" id="IPR004476">
    <property type="entry name" value="RNase_II/RNase_R"/>
</dbReference>
<keyword evidence="7" id="KW-0269">Exonuclease</keyword>
<evidence type="ECO:0000256" key="8">
    <source>
        <dbReference type="ARBA" id="ARBA00022884"/>
    </source>
</evidence>
<evidence type="ECO:0000256" key="6">
    <source>
        <dbReference type="ARBA" id="ARBA00022801"/>
    </source>
</evidence>
<evidence type="ECO:0000256" key="3">
    <source>
        <dbReference type="ARBA" id="ARBA00012163"/>
    </source>
</evidence>
<accession>M7CMC3</accession>
<dbReference type="CDD" id="cd00164">
    <property type="entry name" value="S1_like"/>
    <property type="match status" value="2"/>
</dbReference>
<feature type="domain" description="S1 motif" evidence="9">
    <location>
        <begin position="567"/>
        <end position="647"/>
    </location>
</feature>
<evidence type="ECO:0000256" key="7">
    <source>
        <dbReference type="ARBA" id="ARBA00022839"/>
    </source>
</evidence>
<reference evidence="10 11" key="1">
    <citation type="journal article" date="2013" name="Genome Announc.">
        <title>Genome Sequence of Hydrothermal Arsenic-Respiring Bacterium Marinobacter santoriniensis NKSG1T.</title>
        <authorList>
            <person name="Handley K.M."/>
            <person name="Upton M."/>
            <person name="Beatson S.A."/>
            <person name="Hery M."/>
            <person name="Lloyd J.R."/>
        </authorList>
    </citation>
    <scope>NUCLEOTIDE SEQUENCE [LARGE SCALE GENOMIC DNA]</scope>
    <source>
        <strain evidence="10 11">NKSG1</strain>
    </source>
</reference>
<evidence type="ECO:0000256" key="1">
    <source>
        <dbReference type="ARBA" id="ARBA00001849"/>
    </source>
</evidence>
<dbReference type="Proteomes" id="UP000011960">
    <property type="component" value="Unassembled WGS sequence"/>
</dbReference>
<organism evidence="10 11">
    <name type="scientific">Marinobacter santoriniensis NKSG1</name>
    <dbReference type="NCBI Taxonomy" id="1288826"/>
    <lineage>
        <taxon>Bacteria</taxon>
        <taxon>Pseudomonadati</taxon>
        <taxon>Pseudomonadota</taxon>
        <taxon>Gammaproteobacteria</taxon>
        <taxon>Pseudomonadales</taxon>
        <taxon>Marinobacteraceae</taxon>
        <taxon>Marinobacter</taxon>
    </lineage>
</organism>
<protein>
    <recommendedName>
        <fullName evidence="3">exoribonuclease II</fullName>
        <ecNumber evidence="3">3.1.13.1</ecNumber>
    </recommendedName>
</protein>
<dbReference type="InterPro" id="IPR001900">
    <property type="entry name" value="RNase_II/R"/>
</dbReference>
<dbReference type="Pfam" id="PF00575">
    <property type="entry name" value="S1"/>
    <property type="match status" value="1"/>
</dbReference>
<evidence type="ECO:0000313" key="11">
    <source>
        <dbReference type="Proteomes" id="UP000011960"/>
    </source>
</evidence>
<comment type="catalytic activity">
    <reaction evidence="1">
        <text>Exonucleolytic cleavage in the 3'- to 5'-direction to yield nucleoside 5'-phosphates.</text>
        <dbReference type="EC" id="3.1.13.1"/>
    </reaction>
</comment>
<dbReference type="GO" id="GO:0006402">
    <property type="term" value="P:mRNA catabolic process"/>
    <property type="evidence" value="ECO:0007669"/>
    <property type="project" value="TreeGrafter"/>
</dbReference>
<evidence type="ECO:0000256" key="4">
    <source>
        <dbReference type="ARBA" id="ARBA00022490"/>
    </source>
</evidence>
<dbReference type="PATRIC" id="fig|1288826.3.peg.2719"/>
<dbReference type="SUPFAM" id="SSF50249">
    <property type="entry name" value="Nucleic acid-binding proteins"/>
    <property type="match status" value="3"/>
</dbReference>
<dbReference type="PANTHER" id="PTHR23355">
    <property type="entry name" value="RIBONUCLEASE"/>
    <property type="match status" value="1"/>
</dbReference>
<keyword evidence="8" id="KW-0694">RNA-binding</keyword>
<dbReference type="SMART" id="SM00955">
    <property type="entry name" value="RNB"/>
    <property type="match status" value="1"/>
</dbReference>
<dbReference type="EC" id="3.1.13.1" evidence="3"/>
<keyword evidence="5" id="KW-0540">Nuclease</keyword>
<comment type="caution">
    <text evidence="10">The sequence shown here is derived from an EMBL/GenBank/DDBJ whole genome shotgun (WGS) entry which is preliminary data.</text>
</comment>
<dbReference type="SMART" id="SM00357">
    <property type="entry name" value="CSP"/>
    <property type="match status" value="1"/>
</dbReference>
<keyword evidence="4" id="KW-0963">Cytoplasm</keyword>
<dbReference type="GO" id="GO:0003723">
    <property type="term" value="F:RNA binding"/>
    <property type="evidence" value="ECO:0007669"/>
    <property type="project" value="UniProtKB-KW"/>
</dbReference>
<dbReference type="Pfam" id="PF08206">
    <property type="entry name" value="OB_RNB"/>
    <property type="match status" value="1"/>
</dbReference>
<dbReference type="Gene3D" id="2.40.50.140">
    <property type="entry name" value="Nucleic acid-binding proteins"/>
    <property type="match status" value="2"/>
</dbReference>
<dbReference type="InterPro" id="IPR013223">
    <property type="entry name" value="RNase_B_OB_dom"/>
</dbReference>
<dbReference type="InterPro" id="IPR050180">
    <property type="entry name" value="RNR_Ribonuclease"/>
</dbReference>
<dbReference type="InterPro" id="IPR011129">
    <property type="entry name" value="CSD"/>
</dbReference>
<dbReference type="EMBL" id="APAT01000021">
    <property type="protein sequence ID" value="EMP54791.1"/>
    <property type="molecule type" value="Genomic_DNA"/>
</dbReference>
<dbReference type="NCBIfam" id="TIGR00358">
    <property type="entry name" value="3_prime_RNase"/>
    <property type="match status" value="1"/>
</dbReference>
<evidence type="ECO:0000313" key="10">
    <source>
        <dbReference type="EMBL" id="EMP54791.1"/>
    </source>
</evidence>
<dbReference type="GO" id="GO:0008859">
    <property type="term" value="F:exoribonuclease II activity"/>
    <property type="evidence" value="ECO:0007669"/>
    <property type="project" value="UniProtKB-EC"/>
</dbReference>
<evidence type="ECO:0000256" key="5">
    <source>
        <dbReference type="ARBA" id="ARBA00022722"/>
    </source>
</evidence>
<dbReference type="STRING" id="1288826.MSNKSG1_13707"/>
<name>M7CMC3_9GAMM</name>